<dbReference type="PANTHER" id="PTHR32347">
    <property type="entry name" value="EFFLUX SYSTEM COMPONENT YKNX-RELATED"/>
    <property type="match status" value="1"/>
</dbReference>
<evidence type="ECO:0000256" key="2">
    <source>
        <dbReference type="ARBA" id="ARBA00023054"/>
    </source>
</evidence>
<evidence type="ECO:0000256" key="3">
    <source>
        <dbReference type="SAM" id="Coils"/>
    </source>
</evidence>
<name>A0A2M6P0X5_9BACT</name>
<feature type="transmembrane region" description="Helical" evidence="4">
    <location>
        <begin position="14"/>
        <end position="35"/>
    </location>
</feature>
<dbReference type="AlphaFoldDB" id="A0A2M6P0X5"/>
<reference evidence="6" key="1">
    <citation type="submission" date="2017-09" db="EMBL/GenBank/DDBJ databases">
        <title>Depth-based differentiation of microbial function through sediment-hosted aquifers and enrichment of novel symbionts in the deep terrestrial subsurface.</title>
        <authorList>
            <person name="Probst A.J."/>
            <person name="Ladd B."/>
            <person name="Jarett J.K."/>
            <person name="Geller-Mcgrath D.E."/>
            <person name="Sieber C.M.K."/>
            <person name="Emerson J.B."/>
            <person name="Anantharaman K."/>
            <person name="Thomas B.C."/>
            <person name="Malmstrom R."/>
            <person name="Stieglmeier M."/>
            <person name="Klingl A."/>
            <person name="Woyke T."/>
            <person name="Ryan C.M."/>
            <person name="Banfield J.F."/>
        </authorList>
    </citation>
    <scope>NUCLEOTIDE SEQUENCE [LARGE SCALE GENOMIC DNA]</scope>
</reference>
<protein>
    <recommendedName>
        <fullName evidence="7">Membrane fusion protein biotin-lipoyl like domain-containing protein</fullName>
    </recommendedName>
</protein>
<keyword evidence="4" id="KW-0472">Membrane</keyword>
<organism evidence="5 6">
    <name type="scientific">Candidatus Magasanikbacteria bacterium CG10_big_fil_rev_8_21_14_0_10_38_6</name>
    <dbReference type="NCBI Taxonomy" id="1974647"/>
    <lineage>
        <taxon>Bacteria</taxon>
        <taxon>Candidatus Magasanikiibacteriota</taxon>
    </lineage>
</organism>
<proteinExistence type="predicted"/>
<dbReference type="SUPFAM" id="SSF111369">
    <property type="entry name" value="HlyD-like secretion proteins"/>
    <property type="match status" value="1"/>
</dbReference>
<comment type="caution">
    <text evidence="5">The sequence shown here is derived from an EMBL/GenBank/DDBJ whole genome shotgun (WGS) entry which is preliminary data.</text>
</comment>
<evidence type="ECO:0000313" key="5">
    <source>
        <dbReference type="EMBL" id="PIR77209.1"/>
    </source>
</evidence>
<dbReference type="GO" id="GO:0030313">
    <property type="term" value="C:cell envelope"/>
    <property type="evidence" value="ECO:0007669"/>
    <property type="project" value="UniProtKB-SubCell"/>
</dbReference>
<feature type="coiled-coil region" evidence="3">
    <location>
        <begin position="340"/>
        <end position="424"/>
    </location>
</feature>
<evidence type="ECO:0000256" key="4">
    <source>
        <dbReference type="SAM" id="Phobius"/>
    </source>
</evidence>
<feature type="non-terminal residue" evidence="5">
    <location>
        <position position="501"/>
    </location>
</feature>
<keyword evidence="2 3" id="KW-0175">Coiled coil</keyword>
<evidence type="ECO:0000313" key="6">
    <source>
        <dbReference type="Proteomes" id="UP000228528"/>
    </source>
</evidence>
<feature type="coiled-coil region" evidence="3">
    <location>
        <begin position="146"/>
        <end position="207"/>
    </location>
</feature>
<keyword evidence="4" id="KW-1133">Transmembrane helix</keyword>
<sequence>MFLQKKRETLRKKYISAIIIGSMLLIFSGVGVFAMKNPDTGVSEEKNSTTTDTKVYKTTSPKKMKDEQLLLIGKVLSHESASVYTRRVGIVEDILVDIGDRVEKGQILAYLLPEGVDSESGLEIQSKKNEMQKAYDDYQNTTAVSSAHIENLKQKLEEKKVALETLKQDNYTNTYDTTGLRMEDETIQVEYDQLDIAQTELQEAKQLEKVAVKQAQDTVAQAKDTLKVALYDTHLVALQVLGGGSKFSKVGFSSDISQNDIPLSLWVFSRNDLYDVVNELNAYRSKLRIFDASQNRTDEMYTQLTDQAESLLERLQTVVNSSFGVSADAGMTLDSLAISIQNAQSKLYSANEKYEKAQNNLLEVDVKQREKISVLEEKLVKQQSSIALLNEKWSKSNVEVSSKIKILEANIAQFEKEIAYAKTVVQKEIDASKNQYSIANTGYQKTAVQKGRSAIRAPFSGVISKRSINVGEIAMTSIPAFDMVDVKTSLSAKAKNEIQFG</sequence>
<comment type="subcellular location">
    <subcellularLocation>
        <location evidence="1">Cell envelope</location>
    </subcellularLocation>
</comment>
<accession>A0A2M6P0X5</accession>
<evidence type="ECO:0000256" key="1">
    <source>
        <dbReference type="ARBA" id="ARBA00004196"/>
    </source>
</evidence>
<gene>
    <name evidence="5" type="ORF">COU30_03740</name>
</gene>
<dbReference type="Proteomes" id="UP000228528">
    <property type="component" value="Unassembled WGS sequence"/>
</dbReference>
<dbReference type="EMBL" id="PFBW01000164">
    <property type="protein sequence ID" value="PIR77209.1"/>
    <property type="molecule type" value="Genomic_DNA"/>
</dbReference>
<dbReference type="InterPro" id="IPR050465">
    <property type="entry name" value="UPF0194_transport"/>
</dbReference>
<keyword evidence="4" id="KW-0812">Transmembrane</keyword>
<evidence type="ECO:0008006" key="7">
    <source>
        <dbReference type="Google" id="ProtNLM"/>
    </source>
</evidence>